<evidence type="ECO:0000256" key="1">
    <source>
        <dbReference type="ARBA" id="ARBA00004225"/>
    </source>
</evidence>
<dbReference type="InterPro" id="IPR023395">
    <property type="entry name" value="MCP_dom_sf"/>
</dbReference>
<evidence type="ECO:0000256" key="6">
    <source>
        <dbReference type="ARBA" id="ARBA00022989"/>
    </source>
</evidence>
<evidence type="ECO:0000256" key="3">
    <source>
        <dbReference type="ARBA" id="ARBA00022448"/>
    </source>
</evidence>
<dbReference type="Proteomes" id="UP000274922">
    <property type="component" value="Unassembled WGS sequence"/>
</dbReference>
<comment type="similarity">
    <text evidence="2 10">Belongs to the mitochondrial carrier (TC 2.A.29) family.</text>
</comment>
<dbReference type="PANTHER" id="PTHR45624:SF10">
    <property type="entry name" value="SLC (SOLUTE CARRIER) HOMOLOG"/>
    <property type="match status" value="1"/>
</dbReference>
<dbReference type="GO" id="GO:0022857">
    <property type="term" value="F:transmembrane transporter activity"/>
    <property type="evidence" value="ECO:0007669"/>
    <property type="project" value="TreeGrafter"/>
</dbReference>
<feature type="repeat" description="Solcar" evidence="9">
    <location>
        <begin position="1"/>
        <end position="58"/>
    </location>
</feature>
<evidence type="ECO:0000256" key="10">
    <source>
        <dbReference type="RuleBase" id="RU000488"/>
    </source>
</evidence>
<evidence type="ECO:0000256" key="8">
    <source>
        <dbReference type="ARBA" id="ARBA00023136"/>
    </source>
</evidence>
<dbReference type="SUPFAM" id="SSF103506">
    <property type="entry name" value="Mitochondrial carrier"/>
    <property type="match status" value="1"/>
</dbReference>
<evidence type="ECO:0000256" key="5">
    <source>
        <dbReference type="ARBA" id="ARBA00022737"/>
    </source>
</evidence>
<organism evidence="12 13">
    <name type="scientific">Caulochytrium protostelioides</name>
    <dbReference type="NCBI Taxonomy" id="1555241"/>
    <lineage>
        <taxon>Eukaryota</taxon>
        <taxon>Fungi</taxon>
        <taxon>Fungi incertae sedis</taxon>
        <taxon>Chytridiomycota</taxon>
        <taxon>Chytridiomycota incertae sedis</taxon>
        <taxon>Chytridiomycetes</taxon>
        <taxon>Caulochytriales</taxon>
        <taxon>Caulochytriaceae</taxon>
        <taxon>Caulochytrium</taxon>
    </lineage>
</organism>
<keyword evidence="3 10" id="KW-0813">Transport</keyword>
<dbReference type="Pfam" id="PF00153">
    <property type="entry name" value="Mito_carr"/>
    <property type="match status" value="3"/>
</dbReference>
<dbReference type="InterPro" id="IPR050567">
    <property type="entry name" value="Mitochondrial_Carrier"/>
</dbReference>
<dbReference type="OrthoDB" id="14252at2759"/>
<dbReference type="AlphaFoldDB" id="A0A4P9X4K7"/>
<dbReference type="PROSITE" id="PS50920">
    <property type="entry name" value="SOLCAR"/>
    <property type="match status" value="3"/>
</dbReference>
<reference evidence="13" key="1">
    <citation type="journal article" date="2018" name="Nat. Microbiol.">
        <title>Leveraging single-cell genomics to expand the fungal tree of life.</title>
        <authorList>
            <person name="Ahrendt S.R."/>
            <person name="Quandt C.A."/>
            <person name="Ciobanu D."/>
            <person name="Clum A."/>
            <person name="Salamov A."/>
            <person name="Andreopoulos B."/>
            <person name="Cheng J.F."/>
            <person name="Woyke T."/>
            <person name="Pelin A."/>
            <person name="Henrissat B."/>
            <person name="Reynolds N.K."/>
            <person name="Benny G.L."/>
            <person name="Smith M.E."/>
            <person name="James T.Y."/>
            <person name="Grigoriev I.V."/>
        </authorList>
    </citation>
    <scope>NUCLEOTIDE SEQUENCE [LARGE SCALE GENOMIC DNA]</scope>
    <source>
        <strain evidence="13">ATCC 52028</strain>
    </source>
</reference>
<evidence type="ECO:0008006" key="14">
    <source>
        <dbReference type="Google" id="ProtNLM"/>
    </source>
</evidence>
<dbReference type="Gene3D" id="1.50.40.10">
    <property type="entry name" value="Mitochondrial carrier domain"/>
    <property type="match status" value="1"/>
</dbReference>
<evidence type="ECO:0000313" key="13">
    <source>
        <dbReference type="Proteomes" id="UP000274922"/>
    </source>
</evidence>
<keyword evidence="5" id="KW-0677">Repeat</keyword>
<protein>
    <recommendedName>
        <fullName evidence="14">Mitochondrial carrier</fullName>
    </recommendedName>
</protein>
<evidence type="ECO:0000256" key="11">
    <source>
        <dbReference type="SAM" id="Phobius"/>
    </source>
</evidence>
<dbReference type="PRINTS" id="PR00926">
    <property type="entry name" value="MITOCARRIER"/>
</dbReference>
<evidence type="ECO:0000313" key="12">
    <source>
        <dbReference type="EMBL" id="RKP00016.1"/>
    </source>
</evidence>
<comment type="subcellular location">
    <subcellularLocation>
        <location evidence="1">Mitochondrion membrane</location>
        <topology evidence="1">Multi-pass membrane protein</topology>
    </subcellularLocation>
</comment>
<keyword evidence="6 11" id="KW-1133">Transmembrane helix</keyword>
<feature type="transmembrane region" description="Helical" evidence="11">
    <location>
        <begin position="38"/>
        <end position="56"/>
    </location>
</feature>
<feature type="repeat" description="Solcar" evidence="9">
    <location>
        <begin position="68"/>
        <end position="159"/>
    </location>
</feature>
<name>A0A4P9X4K7_9FUNG</name>
<feature type="transmembrane region" description="Helical" evidence="11">
    <location>
        <begin position="68"/>
        <end position="87"/>
    </location>
</feature>
<dbReference type="GO" id="GO:0031966">
    <property type="term" value="C:mitochondrial membrane"/>
    <property type="evidence" value="ECO:0007669"/>
    <property type="project" value="UniProtKB-SubCell"/>
</dbReference>
<dbReference type="InterPro" id="IPR018108">
    <property type="entry name" value="MCP_transmembrane"/>
</dbReference>
<keyword evidence="4 9" id="KW-0812">Transmembrane</keyword>
<keyword evidence="13" id="KW-1185">Reference proteome</keyword>
<dbReference type="InterPro" id="IPR002067">
    <property type="entry name" value="MCP"/>
</dbReference>
<proteinExistence type="inferred from homology"/>
<sequence>MVRLQISPQLYRGTWHCLTSTIRNEHVIGLYKGMSSPLVGVAVINSLLFGAYGWFLRRLGPSDPDLDPSVRTIFLAGGASGIINAFFSTPMELIKIRLQNQTQAVVAGQPRFTGNRDVIRHIWRTEGFRGYYRGLAATLVRETPSYGAYFASFEVLSEWLCPDSSDSLAESENTLPILVAGGGAGVAGWVITYPFDVIKTQMQAPAASAYRSVMHCATTLYHRHGARFFFQGLTATCIRAFPTNAATFYAVVWAKSVLGPLVGVSE</sequence>
<evidence type="ECO:0000256" key="7">
    <source>
        <dbReference type="ARBA" id="ARBA00023128"/>
    </source>
</evidence>
<keyword evidence="8 9" id="KW-0472">Membrane</keyword>
<accession>A0A4P9X4K7</accession>
<feature type="repeat" description="Solcar" evidence="9">
    <location>
        <begin position="172"/>
        <end position="257"/>
    </location>
</feature>
<dbReference type="EMBL" id="ML014241">
    <property type="protein sequence ID" value="RKP00016.1"/>
    <property type="molecule type" value="Genomic_DNA"/>
</dbReference>
<keyword evidence="7" id="KW-0496">Mitochondrion</keyword>
<evidence type="ECO:0000256" key="9">
    <source>
        <dbReference type="PROSITE-ProRule" id="PRU00282"/>
    </source>
</evidence>
<evidence type="ECO:0000256" key="4">
    <source>
        <dbReference type="ARBA" id="ARBA00022692"/>
    </source>
</evidence>
<gene>
    <name evidence="12" type="ORF">CXG81DRAFT_30067</name>
</gene>
<dbReference type="PANTHER" id="PTHR45624">
    <property type="entry name" value="MITOCHONDRIAL BASIC AMINO ACIDS TRANSPORTER-RELATED"/>
    <property type="match status" value="1"/>
</dbReference>
<evidence type="ECO:0000256" key="2">
    <source>
        <dbReference type="ARBA" id="ARBA00006375"/>
    </source>
</evidence>